<feature type="domain" description="DUF6242" evidence="4">
    <location>
        <begin position="131"/>
        <end position="242"/>
    </location>
</feature>
<dbReference type="Gene3D" id="2.120.10.80">
    <property type="entry name" value="Kelch-type beta propeller"/>
    <property type="match status" value="2"/>
</dbReference>
<dbReference type="SUPFAM" id="SSF50965">
    <property type="entry name" value="Galactose oxidase, central domain"/>
    <property type="match status" value="1"/>
</dbReference>
<dbReference type="AlphaFoldDB" id="A0A1G8AUV4"/>
<dbReference type="Proteomes" id="UP000198748">
    <property type="component" value="Unassembled WGS sequence"/>
</dbReference>
<evidence type="ECO:0000313" key="6">
    <source>
        <dbReference type="Proteomes" id="UP000198748"/>
    </source>
</evidence>
<accession>A0A1G8AUV4</accession>
<evidence type="ECO:0000313" key="5">
    <source>
        <dbReference type="EMBL" id="SDH24749.1"/>
    </source>
</evidence>
<feature type="chain" id="PRO_5011517908" description="DUF6242 domain-containing protein" evidence="3">
    <location>
        <begin position="22"/>
        <end position="335"/>
    </location>
</feature>
<dbReference type="RefSeq" id="WP_090157607.1">
    <property type="nucleotide sequence ID" value="NZ_FNAN01000032.1"/>
</dbReference>
<dbReference type="PANTHER" id="PTHR24412">
    <property type="entry name" value="KELCH PROTEIN"/>
    <property type="match status" value="1"/>
</dbReference>
<dbReference type="InterPro" id="IPR011043">
    <property type="entry name" value="Gal_Oxase/kelch_b-propeller"/>
</dbReference>
<keyword evidence="1" id="KW-0880">Kelch repeat</keyword>
<dbReference type="STRING" id="659014.SAMN04487996_13228"/>
<feature type="signal peptide" evidence="3">
    <location>
        <begin position="1"/>
        <end position="21"/>
    </location>
</feature>
<dbReference type="InterPro" id="IPR058667">
    <property type="entry name" value="DUF6242_C"/>
</dbReference>
<keyword evidence="6" id="KW-1185">Reference proteome</keyword>
<dbReference type="OrthoDB" id="1078890at2"/>
<keyword evidence="2" id="KW-0677">Repeat</keyword>
<evidence type="ECO:0000256" key="1">
    <source>
        <dbReference type="ARBA" id="ARBA00022441"/>
    </source>
</evidence>
<dbReference type="Pfam" id="PF25852">
    <property type="entry name" value="DUF6242_C"/>
    <property type="match status" value="1"/>
</dbReference>
<protein>
    <recommendedName>
        <fullName evidence="4">DUF6242 domain-containing protein</fullName>
    </recommendedName>
</protein>
<evidence type="ECO:0000256" key="2">
    <source>
        <dbReference type="ARBA" id="ARBA00022737"/>
    </source>
</evidence>
<dbReference type="PANTHER" id="PTHR24412:SF489">
    <property type="entry name" value="RING FINGER DOMAIN AND KELCH REPEAT-CONTAINING PROTEIN DDB_G0271372"/>
    <property type="match status" value="1"/>
</dbReference>
<proteinExistence type="predicted"/>
<organism evidence="5 6">
    <name type="scientific">Dyadobacter soli</name>
    <dbReference type="NCBI Taxonomy" id="659014"/>
    <lineage>
        <taxon>Bacteria</taxon>
        <taxon>Pseudomonadati</taxon>
        <taxon>Bacteroidota</taxon>
        <taxon>Cytophagia</taxon>
        <taxon>Cytophagales</taxon>
        <taxon>Spirosomataceae</taxon>
        <taxon>Dyadobacter</taxon>
    </lineage>
</organism>
<reference evidence="6" key="1">
    <citation type="submission" date="2016-10" db="EMBL/GenBank/DDBJ databases">
        <authorList>
            <person name="Varghese N."/>
            <person name="Submissions S."/>
        </authorList>
    </citation>
    <scope>NUCLEOTIDE SEQUENCE [LARGE SCALE GENOMIC DNA]</scope>
    <source>
        <strain evidence="6">DSM 25329</strain>
    </source>
</reference>
<dbReference type="EMBL" id="FNAN01000032">
    <property type="protein sequence ID" value="SDH24749.1"/>
    <property type="molecule type" value="Genomic_DNA"/>
</dbReference>
<name>A0A1G8AUV4_9BACT</name>
<keyword evidence="3" id="KW-0732">Signal</keyword>
<gene>
    <name evidence="5" type="ORF">SAMN04487996_13228</name>
</gene>
<evidence type="ECO:0000256" key="3">
    <source>
        <dbReference type="SAM" id="SignalP"/>
    </source>
</evidence>
<dbReference type="InterPro" id="IPR015915">
    <property type="entry name" value="Kelch-typ_b-propeller"/>
</dbReference>
<dbReference type="PROSITE" id="PS51257">
    <property type="entry name" value="PROKAR_LIPOPROTEIN"/>
    <property type="match status" value="1"/>
</dbReference>
<evidence type="ECO:0000259" key="4">
    <source>
        <dbReference type="Pfam" id="PF25852"/>
    </source>
</evidence>
<sequence>MKTLRNWLVISLLVSILACFTRDGDPAPLKPAYTWKEMLPAGNGSHQYEWKQGTFPMGLVPHIAFGGKLWMVGQKASWSSADGITWTHHAKKDWGERIYMAGIYFAGKLWQTGGMRYQERELTNEMWNSEDGSQWQKAANAAWEPRKGQGLVVFKNKLWLFGGTSKISKDFESVEMKNDVWSSADGLKWMQEVAKAPWSSRDSPQMVVMRDTLYMVGGQGLADVWRSPDGKNWTQLTAEAGWKKRHDAGVHAFDGRLWVFGGRDLNPDHYKGALNDVWFSSNGTEWFRHAEHAPWSVRSGGHSIVFHDQLWIFSGKHTGADPVWKGDAWVLQRRK</sequence>